<dbReference type="AlphaFoldDB" id="A0A2S9XZ46"/>
<keyword evidence="1" id="KW-1133">Transmembrane helix</keyword>
<dbReference type="EMBL" id="PVNL01000126">
    <property type="protein sequence ID" value="PRP98116.1"/>
    <property type="molecule type" value="Genomic_DNA"/>
</dbReference>
<evidence type="ECO:0000313" key="3">
    <source>
        <dbReference type="Proteomes" id="UP000238823"/>
    </source>
</evidence>
<feature type="transmembrane region" description="Helical" evidence="1">
    <location>
        <begin position="86"/>
        <end position="106"/>
    </location>
</feature>
<name>A0A2S9XZ46_9BACT</name>
<protein>
    <submittedName>
        <fullName evidence="2">Uncharacterized protein</fullName>
    </submittedName>
</protein>
<keyword evidence="1" id="KW-0812">Transmembrane</keyword>
<proteinExistence type="predicted"/>
<feature type="transmembrane region" description="Helical" evidence="1">
    <location>
        <begin position="12"/>
        <end position="34"/>
    </location>
</feature>
<feature type="transmembrane region" description="Helical" evidence="1">
    <location>
        <begin position="55"/>
        <end position="74"/>
    </location>
</feature>
<organism evidence="2 3">
    <name type="scientific">Enhygromyxa salina</name>
    <dbReference type="NCBI Taxonomy" id="215803"/>
    <lineage>
        <taxon>Bacteria</taxon>
        <taxon>Pseudomonadati</taxon>
        <taxon>Myxococcota</taxon>
        <taxon>Polyangia</taxon>
        <taxon>Nannocystales</taxon>
        <taxon>Nannocystaceae</taxon>
        <taxon>Enhygromyxa</taxon>
    </lineage>
</organism>
<evidence type="ECO:0000313" key="2">
    <source>
        <dbReference type="EMBL" id="PRP98116.1"/>
    </source>
</evidence>
<accession>A0A2S9XZ46</accession>
<evidence type="ECO:0000256" key="1">
    <source>
        <dbReference type="SAM" id="Phobius"/>
    </source>
</evidence>
<comment type="caution">
    <text evidence="2">The sequence shown here is derived from an EMBL/GenBank/DDBJ whole genome shotgun (WGS) entry which is preliminary data.</text>
</comment>
<dbReference type="Proteomes" id="UP000238823">
    <property type="component" value="Unassembled WGS sequence"/>
</dbReference>
<reference evidence="2 3" key="1">
    <citation type="submission" date="2018-03" db="EMBL/GenBank/DDBJ databases">
        <title>Draft Genome Sequences of the Obligatory Marine Myxobacteria Enhygromyxa salina SWB007.</title>
        <authorList>
            <person name="Poehlein A."/>
            <person name="Moghaddam J.A."/>
            <person name="Harms H."/>
            <person name="Alanjari M."/>
            <person name="Koenig G.M."/>
            <person name="Daniel R."/>
            <person name="Schaeberle T.F."/>
        </authorList>
    </citation>
    <scope>NUCLEOTIDE SEQUENCE [LARGE SCALE GENOMIC DNA]</scope>
    <source>
        <strain evidence="2 3">SWB007</strain>
    </source>
</reference>
<keyword evidence="1" id="KW-0472">Membrane</keyword>
<sequence>MLGILADSTSALIVLALVFVVLIGSALAFDTEIAQSQLRRYLWYRRFELLPASELRFRGMIAIGVGLCTFAALLTLELLAPGVGTWAALMLGILAVVAITLGAALLERAGQR</sequence>
<gene>
    <name evidence="2" type="ORF">ENSA7_66130</name>
</gene>